<reference evidence="1" key="1">
    <citation type="submission" date="2021-06" db="EMBL/GenBank/DDBJ databases">
        <authorList>
            <person name="Kallberg Y."/>
            <person name="Tangrot J."/>
            <person name="Rosling A."/>
        </authorList>
    </citation>
    <scope>NUCLEOTIDE SEQUENCE</scope>
    <source>
        <strain evidence="1">MA461A</strain>
    </source>
</reference>
<evidence type="ECO:0000313" key="2">
    <source>
        <dbReference type="Proteomes" id="UP000789920"/>
    </source>
</evidence>
<protein>
    <submittedName>
        <fullName evidence="1">13883_t:CDS:1</fullName>
    </submittedName>
</protein>
<organism evidence="1 2">
    <name type="scientific">Racocetra persica</name>
    <dbReference type="NCBI Taxonomy" id="160502"/>
    <lineage>
        <taxon>Eukaryota</taxon>
        <taxon>Fungi</taxon>
        <taxon>Fungi incertae sedis</taxon>
        <taxon>Mucoromycota</taxon>
        <taxon>Glomeromycotina</taxon>
        <taxon>Glomeromycetes</taxon>
        <taxon>Diversisporales</taxon>
        <taxon>Gigasporaceae</taxon>
        <taxon>Racocetra</taxon>
    </lineage>
</organism>
<evidence type="ECO:0000313" key="1">
    <source>
        <dbReference type="EMBL" id="CAG8833268.1"/>
    </source>
</evidence>
<proteinExistence type="predicted"/>
<accession>A0ACA9SA74</accession>
<feature type="non-terminal residue" evidence="1">
    <location>
        <position position="1"/>
    </location>
</feature>
<keyword evidence="2" id="KW-1185">Reference proteome</keyword>
<name>A0ACA9SA74_9GLOM</name>
<sequence length="45" mass="5024">TSRPNTGEMKDLDIEQGRRSELSRGRKTRFLISEIAISTGNLSDS</sequence>
<gene>
    <name evidence="1" type="ORF">RPERSI_LOCUS28766</name>
</gene>
<comment type="caution">
    <text evidence="1">The sequence shown here is derived from an EMBL/GenBank/DDBJ whole genome shotgun (WGS) entry which is preliminary data.</text>
</comment>
<dbReference type="Proteomes" id="UP000789920">
    <property type="component" value="Unassembled WGS sequence"/>
</dbReference>
<dbReference type="EMBL" id="CAJVQC010106023">
    <property type="protein sequence ID" value="CAG8833268.1"/>
    <property type="molecule type" value="Genomic_DNA"/>
</dbReference>